<accession>A0A9N9AGI2</accession>
<gene>
    <name evidence="1" type="ORF">FMOSSE_LOCUS5426</name>
</gene>
<name>A0A9N9AGI2_FUNMO</name>
<reference evidence="1" key="1">
    <citation type="submission" date="2021-06" db="EMBL/GenBank/DDBJ databases">
        <authorList>
            <person name="Kallberg Y."/>
            <person name="Tangrot J."/>
            <person name="Rosling A."/>
        </authorList>
    </citation>
    <scope>NUCLEOTIDE SEQUENCE</scope>
    <source>
        <strain evidence="1">87-6 pot B 2015</strain>
    </source>
</reference>
<dbReference type="EMBL" id="CAJVPP010001028">
    <property type="protein sequence ID" value="CAG8529269.1"/>
    <property type="molecule type" value="Genomic_DNA"/>
</dbReference>
<evidence type="ECO:0000313" key="1">
    <source>
        <dbReference type="EMBL" id="CAG8529269.1"/>
    </source>
</evidence>
<evidence type="ECO:0000313" key="2">
    <source>
        <dbReference type="Proteomes" id="UP000789375"/>
    </source>
</evidence>
<dbReference type="Proteomes" id="UP000789375">
    <property type="component" value="Unassembled WGS sequence"/>
</dbReference>
<proteinExistence type="predicted"/>
<comment type="caution">
    <text evidence="1">The sequence shown here is derived from an EMBL/GenBank/DDBJ whole genome shotgun (WGS) entry which is preliminary data.</text>
</comment>
<dbReference type="AlphaFoldDB" id="A0A9N9AGI2"/>
<keyword evidence="2" id="KW-1185">Reference proteome</keyword>
<protein>
    <submittedName>
        <fullName evidence="1">12983_t:CDS:1</fullName>
    </submittedName>
</protein>
<sequence>MPTEKENDENDDKSESKIQKLVQKGRLISTILIRTIRLGICVIKKYMLCSDKLEYCNERSEDDFSKCLAGAGLVGGINREELRSIAEDTLVAACEKLQSDDQDILESYIRKASQASGEIIFNGELKDKKHVTIQEDNYDSSSQQIEHAILIAIIEKILTILEKYNIKLNVGVDGDLSTNKTLALLNVVNQIFADLKHKAKIVQSKIASDRNWKHLEQPIMKYYTRCVYAASVRANNSEILTPTNKELV</sequence>
<organism evidence="1 2">
    <name type="scientific">Funneliformis mosseae</name>
    <name type="common">Endomycorrhizal fungus</name>
    <name type="synonym">Glomus mosseae</name>
    <dbReference type="NCBI Taxonomy" id="27381"/>
    <lineage>
        <taxon>Eukaryota</taxon>
        <taxon>Fungi</taxon>
        <taxon>Fungi incertae sedis</taxon>
        <taxon>Mucoromycota</taxon>
        <taxon>Glomeromycotina</taxon>
        <taxon>Glomeromycetes</taxon>
        <taxon>Glomerales</taxon>
        <taxon>Glomeraceae</taxon>
        <taxon>Funneliformis</taxon>
    </lineage>
</organism>